<reference evidence="3 4" key="1">
    <citation type="journal article" date="2018" name="MBio">
        <title>Insights into the evolution of host association through the isolation and characterization of a novel human periodontal pathobiont, Desulfobulbus oralis.</title>
        <authorList>
            <person name="Cross K.L."/>
            <person name="Chirania P."/>
            <person name="Xiong W."/>
            <person name="Beall C.J."/>
            <person name="Elkins J.G."/>
            <person name="Giannone R.J."/>
            <person name="Griffen A.L."/>
            <person name="Guss A.M."/>
            <person name="Hettich R.L."/>
            <person name="Joshi S.S."/>
            <person name="Mokrzan E.M."/>
            <person name="Martin R.K."/>
            <person name="Zhulin I.B."/>
            <person name="Leys E.J."/>
            <person name="Podar M."/>
        </authorList>
    </citation>
    <scope>NUCLEOTIDE SEQUENCE [LARGE SCALE GENOMIC DNA]</scope>
    <source>
        <strain evidence="3 4">ORNL</strain>
    </source>
</reference>
<keyword evidence="4" id="KW-1185">Reference proteome</keyword>
<accession>A0A2L1GPD4</accession>
<organism evidence="3 4">
    <name type="scientific">Desulfobulbus oralis</name>
    <dbReference type="NCBI Taxonomy" id="1986146"/>
    <lineage>
        <taxon>Bacteria</taxon>
        <taxon>Pseudomonadati</taxon>
        <taxon>Thermodesulfobacteriota</taxon>
        <taxon>Desulfobulbia</taxon>
        <taxon>Desulfobulbales</taxon>
        <taxon>Desulfobulbaceae</taxon>
        <taxon>Desulfobulbus</taxon>
    </lineage>
</organism>
<feature type="domain" description="ABC-type transport auxiliary lipoprotein component" evidence="2">
    <location>
        <begin position="31"/>
        <end position="190"/>
    </location>
</feature>
<dbReference type="PROSITE" id="PS51257">
    <property type="entry name" value="PROKAR_LIPOPROTEIN"/>
    <property type="match status" value="1"/>
</dbReference>
<dbReference type="RefSeq" id="WP_104936740.1">
    <property type="nucleotide sequence ID" value="NZ_CP021255.1"/>
</dbReference>
<dbReference type="Gene3D" id="3.40.50.10610">
    <property type="entry name" value="ABC-type transport auxiliary lipoprotein component"/>
    <property type="match status" value="1"/>
</dbReference>
<evidence type="ECO:0000313" key="3">
    <source>
        <dbReference type="EMBL" id="AVD71487.1"/>
    </source>
</evidence>
<feature type="chain" id="PRO_5014882275" description="ABC-type transport auxiliary lipoprotein component domain-containing protein" evidence="1">
    <location>
        <begin position="26"/>
        <end position="211"/>
    </location>
</feature>
<dbReference type="Pfam" id="PF03886">
    <property type="entry name" value="ABC_trans_aux"/>
    <property type="match status" value="1"/>
</dbReference>
<keyword evidence="1" id="KW-0732">Signal</keyword>
<name>A0A2L1GPD4_9BACT</name>
<dbReference type="KEGG" id="deo:CAY53_08425"/>
<sequence>MMRQPLPFLFACLLSLALTGCLGKAAPDTLYALEPLTGTDTAPGAELSGMIMIMPVRLPPQLQSRGIVMEQGTDGPQMLVGRLWAGPLDEQMGAKLVADLQTLLHSPNVALYPGPRYSRPLYQVETEIIRFSGDDSTFTLRAVSTISSPNERRILSRETFSQSVRLDGQGARAYVAAASQALDAFSRKLAATLTTLPKTAASDKQPAARNF</sequence>
<dbReference type="OrthoDB" id="5432620at2"/>
<evidence type="ECO:0000259" key="2">
    <source>
        <dbReference type="Pfam" id="PF03886"/>
    </source>
</evidence>
<dbReference type="EMBL" id="CP021255">
    <property type="protein sequence ID" value="AVD71487.1"/>
    <property type="molecule type" value="Genomic_DNA"/>
</dbReference>
<gene>
    <name evidence="3" type="ORF">CAY53_08425</name>
</gene>
<dbReference type="InterPro" id="IPR005586">
    <property type="entry name" value="ABC_trans_aux"/>
</dbReference>
<dbReference type="AlphaFoldDB" id="A0A2L1GPD4"/>
<protein>
    <recommendedName>
        <fullName evidence="2">ABC-type transport auxiliary lipoprotein component domain-containing protein</fullName>
    </recommendedName>
</protein>
<dbReference type="SUPFAM" id="SSF159594">
    <property type="entry name" value="XCC0632-like"/>
    <property type="match status" value="1"/>
</dbReference>
<dbReference type="Proteomes" id="UP000239867">
    <property type="component" value="Chromosome"/>
</dbReference>
<feature type="signal peptide" evidence="1">
    <location>
        <begin position="1"/>
        <end position="25"/>
    </location>
</feature>
<evidence type="ECO:0000256" key="1">
    <source>
        <dbReference type="SAM" id="SignalP"/>
    </source>
</evidence>
<evidence type="ECO:0000313" key="4">
    <source>
        <dbReference type="Proteomes" id="UP000239867"/>
    </source>
</evidence>
<proteinExistence type="predicted"/>